<reference evidence="3" key="1">
    <citation type="submission" date="2021-01" db="EMBL/GenBank/DDBJ databases">
        <title>Genome public.</title>
        <authorList>
            <person name="Liu C."/>
            <person name="Sun Q."/>
        </authorList>
    </citation>
    <scope>NUCLEOTIDE SEQUENCE</scope>
    <source>
        <strain evidence="3">YIM B02565</strain>
    </source>
</reference>
<accession>A0A937FCH1</accession>
<feature type="compositionally biased region" description="Low complexity" evidence="1">
    <location>
        <begin position="62"/>
        <end position="82"/>
    </location>
</feature>
<feature type="compositionally biased region" description="Low complexity" evidence="1">
    <location>
        <begin position="33"/>
        <end position="52"/>
    </location>
</feature>
<dbReference type="AlphaFoldDB" id="A0A937FCH1"/>
<feature type="signal peptide" evidence="2">
    <location>
        <begin position="1"/>
        <end position="27"/>
    </location>
</feature>
<dbReference type="EMBL" id="JAESWA010000010">
    <property type="protein sequence ID" value="MBL4930604.1"/>
    <property type="molecule type" value="Genomic_DNA"/>
</dbReference>
<protein>
    <recommendedName>
        <fullName evidence="5">Lipoprotein</fullName>
    </recommendedName>
</protein>
<feature type="chain" id="PRO_5036905949" description="Lipoprotein" evidence="2">
    <location>
        <begin position="28"/>
        <end position="208"/>
    </location>
</feature>
<gene>
    <name evidence="3" type="ORF">JK634_02165</name>
</gene>
<evidence type="ECO:0000313" key="4">
    <source>
        <dbReference type="Proteomes" id="UP000623681"/>
    </source>
</evidence>
<organism evidence="3 4">
    <name type="scientific">Clostridium paridis</name>
    <dbReference type="NCBI Taxonomy" id="2803863"/>
    <lineage>
        <taxon>Bacteria</taxon>
        <taxon>Bacillati</taxon>
        <taxon>Bacillota</taxon>
        <taxon>Clostridia</taxon>
        <taxon>Eubacteriales</taxon>
        <taxon>Clostridiaceae</taxon>
        <taxon>Clostridium</taxon>
    </lineage>
</organism>
<sequence>MKAMINKKTIVVTALVLSLLFVGCSKAADKSDSASNENNKNSTSTTSEDSNAGKSTTENNSKKNNNNKSSQTATQKASASSQEIQDITKKVKDYINGDQGNKPEYQKMHWSKTFLNKVDFVTLYKNYLNNGGKKGDVESFAAYITLNAPIQSDWQEMFKKDLYDTYGEKVVRIEKVQGDGDVYQAYIMKDGKEVPYVGVYARTGYFHG</sequence>
<evidence type="ECO:0000256" key="1">
    <source>
        <dbReference type="SAM" id="MobiDB-lite"/>
    </source>
</evidence>
<dbReference type="RefSeq" id="WP_202765983.1">
    <property type="nucleotide sequence ID" value="NZ_JAESWA010000010.1"/>
</dbReference>
<comment type="caution">
    <text evidence="3">The sequence shown here is derived from an EMBL/GenBank/DDBJ whole genome shotgun (WGS) entry which is preliminary data.</text>
</comment>
<name>A0A937FCH1_9CLOT</name>
<keyword evidence="4" id="KW-1185">Reference proteome</keyword>
<evidence type="ECO:0000313" key="3">
    <source>
        <dbReference type="EMBL" id="MBL4930604.1"/>
    </source>
</evidence>
<evidence type="ECO:0008006" key="5">
    <source>
        <dbReference type="Google" id="ProtNLM"/>
    </source>
</evidence>
<dbReference type="PROSITE" id="PS51257">
    <property type="entry name" value="PROKAR_LIPOPROTEIN"/>
    <property type="match status" value="1"/>
</dbReference>
<keyword evidence="2" id="KW-0732">Signal</keyword>
<proteinExistence type="predicted"/>
<evidence type="ECO:0000256" key="2">
    <source>
        <dbReference type="SAM" id="SignalP"/>
    </source>
</evidence>
<feature type="region of interest" description="Disordered" evidence="1">
    <location>
        <begin position="29"/>
        <end position="84"/>
    </location>
</feature>
<dbReference type="Proteomes" id="UP000623681">
    <property type="component" value="Unassembled WGS sequence"/>
</dbReference>